<dbReference type="EMBL" id="CP021416">
    <property type="protein sequence ID" value="ARU49081.1"/>
    <property type="molecule type" value="Genomic_DNA"/>
</dbReference>
<dbReference type="Pfam" id="PF23562">
    <property type="entry name" value="AMP-binding_C_3"/>
    <property type="match status" value="1"/>
</dbReference>
<gene>
    <name evidence="2" type="ORF">Sdiek1_1922</name>
</gene>
<dbReference type="Pfam" id="PF00501">
    <property type="entry name" value="AMP-binding"/>
    <property type="match status" value="1"/>
</dbReference>
<accession>A0A1Y0HLW7</accession>
<dbReference type="AlphaFoldDB" id="A0A1Y0HLW7"/>
<dbReference type="KEGG" id="suls:Sdiek1_1922"/>
<name>A0A1Y0HLW7_9BACT</name>
<dbReference type="GO" id="GO:0004467">
    <property type="term" value="F:long-chain fatty acid-CoA ligase activity"/>
    <property type="evidence" value="ECO:0007669"/>
    <property type="project" value="UniProtKB-EC"/>
</dbReference>
<reference evidence="3" key="1">
    <citation type="submission" date="2017-05" db="EMBL/GenBank/DDBJ databases">
        <title>Dechlorination kinetics govern the competition between two new strains of the genus Sulfurospirillum.</title>
        <authorList>
            <person name="Buttet G.F."/>
            <person name="Murray A.M."/>
            <person name="Goris T."/>
            <person name="Burion M."/>
            <person name="Lin B."/>
            <person name="Rolle M."/>
            <person name="Maillard J."/>
        </authorList>
    </citation>
    <scope>NUCLEOTIDE SEQUENCE [LARGE SCALE GENOMIC DNA]</scope>
    <source>
        <strain evidence="3">SL2-1</strain>
    </source>
</reference>
<evidence type="ECO:0000313" key="2">
    <source>
        <dbReference type="EMBL" id="ARU49081.1"/>
    </source>
</evidence>
<keyword evidence="3" id="KW-1185">Reference proteome</keyword>
<organism evidence="2 3">
    <name type="scientific">Sulfurospirillum diekertiae</name>
    <dbReference type="NCBI Taxonomy" id="1854492"/>
    <lineage>
        <taxon>Bacteria</taxon>
        <taxon>Pseudomonadati</taxon>
        <taxon>Campylobacterota</taxon>
        <taxon>Epsilonproteobacteria</taxon>
        <taxon>Campylobacterales</taxon>
        <taxon>Sulfurospirillaceae</taxon>
        <taxon>Sulfurospirillum</taxon>
    </lineage>
</organism>
<dbReference type="InterPro" id="IPR000873">
    <property type="entry name" value="AMP-dep_synth/lig_dom"/>
</dbReference>
<sequence length="659" mass="75395">MHREENTLFHMFVKTYEQYKKRKAFIYKVVDKEFEVTYEKLFEDVLVLSRAFKSKKIEKGSKVMFVCDNRYEWMVTDFALISLGAISIPRGCDTPTQELEFILTHSGAEFLIIENEQVYTRHETMLNTLKLKAIFILEAPKVHSLLTNLYSYHDLLKDRTIHADEIEAFCARKALLDEEDVVTLIYTSGTTGIPKGVILTHKNIMYNVEELPPLIALECDDVWVSILPSWHIFERAAEYLSIAKGSCTVYSTIKTFAADLEQYKPTIVATVPRLWESMYTKINTALEKKDPKKAKLFNKLVAISAAYKRADRVLKDELPCFNKRSILFTCKDKTIAFFKRLFLSPFNAIAQKKLALVQEKFGGRLRLAVSGGGALPDFLDTWIDAIGIRIVNAYGMTECAPTIAGRALQCNTFSTLGLPVRGTTLVVVDKEGDQLGSGEIGEIWVKGAQVMQGYYHNPEENAKSFSEDGFFKTGDLGKLTIKGELVITGRSKEMIVLASGENVDPSRIESTIAMLPFITDAILVGHTKKGLGALIVPDFEKLKEYIASHFDKVVYNIEQVMEDKQIVAKIKSEMNDLLHQGQGFKPFEKLQNIHFLDQEFKVGEELTNTFKKKRHVIEKKIQRDYRQIYTLKELLWQMSHRMVQQQWLQVHVTYWKLIH</sequence>
<keyword evidence="2" id="KW-0436">Ligase</keyword>
<dbReference type="Proteomes" id="UP000196005">
    <property type="component" value="Chromosome"/>
</dbReference>
<dbReference type="RefSeq" id="WP_238098923.1">
    <property type="nucleotide sequence ID" value="NZ_CP021416.1"/>
</dbReference>
<evidence type="ECO:0000313" key="3">
    <source>
        <dbReference type="Proteomes" id="UP000196005"/>
    </source>
</evidence>
<dbReference type="PROSITE" id="PS00455">
    <property type="entry name" value="AMP_BINDING"/>
    <property type="match status" value="1"/>
</dbReference>
<dbReference type="PANTHER" id="PTHR43813:SF1">
    <property type="entry name" value="ACYL-ACTIVATING ENZYME 16, CHLOROPLASTIC-RELATED"/>
    <property type="match status" value="1"/>
</dbReference>
<dbReference type="InterPro" id="IPR052987">
    <property type="entry name" value="Chloroplast_AMP-bd_Enzymes"/>
</dbReference>
<evidence type="ECO:0000259" key="1">
    <source>
        <dbReference type="Pfam" id="PF00501"/>
    </source>
</evidence>
<protein>
    <submittedName>
        <fullName evidence="2">Long-chain-fatty-acid--CoA ligase FadD15</fullName>
        <ecNumber evidence="2">6.2.1.3</ecNumber>
    </submittedName>
</protein>
<dbReference type="InterPro" id="IPR020845">
    <property type="entry name" value="AMP-binding_CS"/>
</dbReference>
<proteinExistence type="predicted"/>
<dbReference type="Gene3D" id="3.40.50.12780">
    <property type="entry name" value="N-terminal domain of ligase-like"/>
    <property type="match status" value="2"/>
</dbReference>
<dbReference type="PANTHER" id="PTHR43813">
    <property type="entry name" value="ACYL-ACTIVATING ENZYME 16, CHLOROPLASTIC-RELATED"/>
    <property type="match status" value="1"/>
</dbReference>
<dbReference type="InterPro" id="IPR042099">
    <property type="entry name" value="ANL_N_sf"/>
</dbReference>
<dbReference type="EC" id="6.2.1.3" evidence="2"/>
<feature type="domain" description="AMP-dependent synthetase/ligase" evidence="1">
    <location>
        <begin position="15"/>
        <end position="455"/>
    </location>
</feature>
<dbReference type="SUPFAM" id="SSF56801">
    <property type="entry name" value="Acetyl-CoA synthetase-like"/>
    <property type="match status" value="1"/>
</dbReference>